<accession>A0A1Q3D196</accession>
<keyword evidence="2" id="KW-1185">Reference proteome</keyword>
<comment type="caution">
    <text evidence="1">The sequence shown here is derived from an EMBL/GenBank/DDBJ whole genome shotgun (WGS) entry which is preliminary data.</text>
</comment>
<gene>
    <name evidence="1" type="ORF">CFOL_v3_29647</name>
</gene>
<dbReference type="AlphaFoldDB" id="A0A1Q3D196"/>
<evidence type="ECO:0000313" key="1">
    <source>
        <dbReference type="EMBL" id="GAV86214.1"/>
    </source>
</evidence>
<dbReference type="Proteomes" id="UP000187406">
    <property type="component" value="Unassembled WGS sequence"/>
</dbReference>
<dbReference type="OrthoDB" id="1746660at2759"/>
<sequence>LVQLVSTKTIEYQNQFSRLLLRAGKLSLEQQVGCFVSGLKENLRVDVQACRPASLSAAIGLVRLYETSNQASKSSSQVQAKRAFNNPSSPRKQILLIKRLSPDELSEHRAKGLCFNCNKKFRPGHPCRKLCSIEGSLVEENDEEAQEDVEESIEEVPKISFNAIYGARVPQTMRVIGSLGRQGHKVNFLIDSGSTHDFLNHNIAKKNWVET</sequence>
<dbReference type="InParanoid" id="A0A1Q3D196"/>
<organism evidence="1 2">
    <name type="scientific">Cephalotus follicularis</name>
    <name type="common">Albany pitcher plant</name>
    <dbReference type="NCBI Taxonomy" id="3775"/>
    <lineage>
        <taxon>Eukaryota</taxon>
        <taxon>Viridiplantae</taxon>
        <taxon>Streptophyta</taxon>
        <taxon>Embryophyta</taxon>
        <taxon>Tracheophyta</taxon>
        <taxon>Spermatophyta</taxon>
        <taxon>Magnoliopsida</taxon>
        <taxon>eudicotyledons</taxon>
        <taxon>Gunneridae</taxon>
        <taxon>Pentapetalae</taxon>
        <taxon>rosids</taxon>
        <taxon>fabids</taxon>
        <taxon>Oxalidales</taxon>
        <taxon>Cephalotaceae</taxon>
        <taxon>Cephalotus</taxon>
    </lineage>
</organism>
<proteinExistence type="predicted"/>
<evidence type="ECO:0000313" key="2">
    <source>
        <dbReference type="Proteomes" id="UP000187406"/>
    </source>
</evidence>
<dbReference type="EMBL" id="BDDD01003820">
    <property type="protein sequence ID" value="GAV86214.1"/>
    <property type="molecule type" value="Genomic_DNA"/>
</dbReference>
<name>A0A1Q3D196_CEPFO</name>
<reference evidence="2" key="1">
    <citation type="submission" date="2016-04" db="EMBL/GenBank/DDBJ databases">
        <title>Cephalotus genome sequencing.</title>
        <authorList>
            <person name="Fukushima K."/>
            <person name="Hasebe M."/>
            <person name="Fang X."/>
        </authorList>
    </citation>
    <scope>NUCLEOTIDE SEQUENCE [LARGE SCALE GENOMIC DNA]</scope>
    <source>
        <strain evidence="2">cv. St1</strain>
    </source>
</reference>
<evidence type="ECO:0008006" key="3">
    <source>
        <dbReference type="Google" id="ProtNLM"/>
    </source>
</evidence>
<protein>
    <recommendedName>
        <fullName evidence="3">Gag-asp_proteas domain-containing protein</fullName>
    </recommendedName>
</protein>
<feature type="non-terminal residue" evidence="1">
    <location>
        <position position="1"/>
    </location>
</feature>